<dbReference type="SUPFAM" id="SSF101125">
    <property type="entry name" value="Colicin D immunity protein"/>
    <property type="match status" value="1"/>
</dbReference>
<proteinExistence type="predicted"/>
<gene>
    <name evidence="2" type="ORF">C479_06192</name>
</gene>
<organism evidence="2 3">
    <name type="scientific">Halovivax asiaticus JCM 14624</name>
    <dbReference type="NCBI Taxonomy" id="1227490"/>
    <lineage>
        <taxon>Archaea</taxon>
        <taxon>Methanobacteriati</taxon>
        <taxon>Methanobacteriota</taxon>
        <taxon>Stenosarchaea group</taxon>
        <taxon>Halobacteria</taxon>
        <taxon>Halobacteriales</taxon>
        <taxon>Natrialbaceae</taxon>
        <taxon>Halovivax</taxon>
    </lineage>
</organism>
<accession>M0BNZ9</accession>
<dbReference type="AlphaFoldDB" id="M0BNZ9"/>
<dbReference type="InterPro" id="IPR015287">
    <property type="entry name" value="Colicin_D_immunity_dom"/>
</dbReference>
<dbReference type="GO" id="GO:0015643">
    <property type="term" value="F:toxic substance binding"/>
    <property type="evidence" value="ECO:0007669"/>
    <property type="project" value="InterPro"/>
</dbReference>
<dbReference type="RefSeq" id="WP_007699461.1">
    <property type="nucleotide sequence ID" value="NZ_AOIQ01000010.1"/>
</dbReference>
<comment type="caution">
    <text evidence="2">The sequence shown here is derived from an EMBL/GenBank/DDBJ whole genome shotgun (WGS) entry which is preliminary data.</text>
</comment>
<dbReference type="Proteomes" id="UP000011560">
    <property type="component" value="Unassembled WGS sequence"/>
</dbReference>
<evidence type="ECO:0000259" key="1">
    <source>
        <dbReference type="Pfam" id="PF09204"/>
    </source>
</evidence>
<protein>
    <recommendedName>
        <fullName evidence="1">Colicin D immunity protein domain-containing protein</fullName>
    </recommendedName>
</protein>
<evidence type="ECO:0000313" key="2">
    <source>
        <dbReference type="EMBL" id="ELZ12013.1"/>
    </source>
</evidence>
<dbReference type="Gene3D" id="1.20.120.650">
    <property type="entry name" value="Colicin D"/>
    <property type="match status" value="1"/>
</dbReference>
<dbReference type="EMBL" id="AOIQ01000010">
    <property type="protein sequence ID" value="ELZ12013.1"/>
    <property type="molecule type" value="Genomic_DNA"/>
</dbReference>
<sequence>MSETELTRKYLELIREFIGGEMTAPEFERQYLDEFKSDRGNFPSGDAFDPYHQLFVAVDAYCSDPELRDEYDIDETELRETAAETKAQMEQRLETITGEAEDIH</sequence>
<keyword evidence="3" id="KW-1185">Reference proteome</keyword>
<reference evidence="2 3" key="1">
    <citation type="journal article" date="2014" name="PLoS Genet.">
        <title>Phylogenetically driven sequencing of extremely halophilic archaea reveals strategies for static and dynamic osmo-response.</title>
        <authorList>
            <person name="Becker E.A."/>
            <person name="Seitzer P.M."/>
            <person name="Tritt A."/>
            <person name="Larsen D."/>
            <person name="Krusor M."/>
            <person name="Yao A.I."/>
            <person name="Wu D."/>
            <person name="Madern D."/>
            <person name="Eisen J.A."/>
            <person name="Darling A.E."/>
            <person name="Facciotti M.T."/>
        </authorList>
    </citation>
    <scope>NUCLEOTIDE SEQUENCE [LARGE SCALE GENOMIC DNA]</scope>
    <source>
        <strain evidence="2 3">JCM 14624</strain>
    </source>
</reference>
<evidence type="ECO:0000313" key="3">
    <source>
        <dbReference type="Proteomes" id="UP000011560"/>
    </source>
</evidence>
<dbReference type="Pfam" id="PF09204">
    <property type="entry name" value="Colicin_immun"/>
    <property type="match status" value="1"/>
</dbReference>
<name>M0BNZ9_9EURY</name>
<dbReference type="OrthoDB" id="220805at2157"/>
<dbReference type="GO" id="GO:0030153">
    <property type="term" value="P:bacteriocin immunity"/>
    <property type="evidence" value="ECO:0007669"/>
    <property type="project" value="InterPro"/>
</dbReference>
<feature type="domain" description="Colicin D immunity protein" evidence="1">
    <location>
        <begin position="9"/>
        <end position="85"/>
    </location>
</feature>
<dbReference type="InterPro" id="IPR036471">
    <property type="entry name" value="Colicin_D_sf"/>
</dbReference>